<protein>
    <recommendedName>
        <fullName evidence="3">Phosphatidic acid phosphatase type 2/haloperoxidase domain-containing protein</fullName>
    </recommendedName>
</protein>
<evidence type="ECO:0000313" key="4">
    <source>
        <dbReference type="EMBL" id="KNC81458.1"/>
    </source>
</evidence>
<keyword evidence="2" id="KW-1133">Transmembrane helix</keyword>
<keyword evidence="2" id="KW-0812">Transmembrane</keyword>
<keyword evidence="2" id="KW-0472">Membrane</keyword>
<gene>
    <name evidence="4" type="ORF">SARC_06227</name>
</gene>
<dbReference type="InterPro" id="IPR000326">
    <property type="entry name" value="PAP2/HPO"/>
</dbReference>
<dbReference type="Gene3D" id="1.20.144.10">
    <property type="entry name" value="Phosphatidic acid phosphatase type 2/haloperoxidase"/>
    <property type="match status" value="1"/>
</dbReference>
<feature type="transmembrane region" description="Helical" evidence="2">
    <location>
        <begin position="485"/>
        <end position="505"/>
    </location>
</feature>
<feature type="transmembrane region" description="Helical" evidence="2">
    <location>
        <begin position="526"/>
        <end position="547"/>
    </location>
</feature>
<reference evidence="4 5" key="1">
    <citation type="submission" date="2011-02" db="EMBL/GenBank/DDBJ databases">
        <title>The Genome Sequence of Sphaeroforma arctica JP610.</title>
        <authorList>
            <consortium name="The Broad Institute Genome Sequencing Platform"/>
            <person name="Russ C."/>
            <person name="Cuomo C."/>
            <person name="Young S.K."/>
            <person name="Zeng Q."/>
            <person name="Gargeya S."/>
            <person name="Alvarado L."/>
            <person name="Berlin A."/>
            <person name="Chapman S.B."/>
            <person name="Chen Z."/>
            <person name="Freedman E."/>
            <person name="Gellesch M."/>
            <person name="Goldberg J."/>
            <person name="Griggs A."/>
            <person name="Gujja S."/>
            <person name="Heilman E."/>
            <person name="Heiman D."/>
            <person name="Howarth C."/>
            <person name="Mehta T."/>
            <person name="Neiman D."/>
            <person name="Pearson M."/>
            <person name="Roberts A."/>
            <person name="Saif S."/>
            <person name="Shea T."/>
            <person name="Shenoy N."/>
            <person name="Sisk P."/>
            <person name="Stolte C."/>
            <person name="Sykes S."/>
            <person name="White J."/>
            <person name="Yandava C."/>
            <person name="Burger G."/>
            <person name="Gray M.W."/>
            <person name="Holland P.W.H."/>
            <person name="King N."/>
            <person name="Lang F.B.F."/>
            <person name="Roger A.J."/>
            <person name="Ruiz-Trillo I."/>
            <person name="Haas B."/>
            <person name="Nusbaum C."/>
            <person name="Birren B."/>
        </authorList>
    </citation>
    <scope>NUCLEOTIDE SEQUENCE [LARGE SCALE GENOMIC DNA]</scope>
    <source>
        <strain evidence="4 5">JP610</strain>
    </source>
</reference>
<organism evidence="4 5">
    <name type="scientific">Sphaeroforma arctica JP610</name>
    <dbReference type="NCBI Taxonomy" id="667725"/>
    <lineage>
        <taxon>Eukaryota</taxon>
        <taxon>Ichthyosporea</taxon>
        <taxon>Ichthyophonida</taxon>
        <taxon>Sphaeroforma</taxon>
    </lineage>
</organism>
<feature type="transmembrane region" description="Helical" evidence="2">
    <location>
        <begin position="559"/>
        <end position="584"/>
    </location>
</feature>
<dbReference type="EMBL" id="KQ242032">
    <property type="protein sequence ID" value="KNC81458.1"/>
    <property type="molecule type" value="Genomic_DNA"/>
</dbReference>
<keyword evidence="5" id="KW-1185">Reference proteome</keyword>
<feature type="region of interest" description="Disordered" evidence="1">
    <location>
        <begin position="109"/>
        <end position="150"/>
    </location>
</feature>
<name>A0A0L0FZR2_9EUKA</name>
<feature type="compositionally biased region" description="Basic and acidic residues" evidence="1">
    <location>
        <begin position="119"/>
        <end position="131"/>
    </location>
</feature>
<dbReference type="Proteomes" id="UP000054560">
    <property type="component" value="Unassembled WGS sequence"/>
</dbReference>
<dbReference type="OrthoDB" id="292506at2759"/>
<dbReference type="SUPFAM" id="SSF48317">
    <property type="entry name" value="Acid phosphatase/Vanadium-dependent haloperoxidase"/>
    <property type="match status" value="1"/>
</dbReference>
<evidence type="ECO:0000256" key="1">
    <source>
        <dbReference type="SAM" id="MobiDB-lite"/>
    </source>
</evidence>
<dbReference type="InterPro" id="IPR036938">
    <property type="entry name" value="PAP2/HPO_sf"/>
</dbReference>
<dbReference type="PANTHER" id="PTHR14969">
    <property type="entry name" value="SPHINGOSINE-1-PHOSPHATE PHOSPHOHYDROLASE"/>
    <property type="match status" value="1"/>
</dbReference>
<evidence type="ECO:0000313" key="5">
    <source>
        <dbReference type="Proteomes" id="UP000054560"/>
    </source>
</evidence>
<dbReference type="PANTHER" id="PTHR14969:SF13">
    <property type="entry name" value="AT30094P"/>
    <property type="match status" value="1"/>
</dbReference>
<dbReference type="SMART" id="SM00014">
    <property type="entry name" value="acidPPc"/>
    <property type="match status" value="1"/>
</dbReference>
<evidence type="ECO:0000256" key="2">
    <source>
        <dbReference type="SAM" id="Phobius"/>
    </source>
</evidence>
<dbReference type="GO" id="GO:0042392">
    <property type="term" value="F:sphingosine-1-phosphate phosphatase activity"/>
    <property type="evidence" value="ECO:0007669"/>
    <property type="project" value="TreeGrafter"/>
</dbReference>
<dbReference type="RefSeq" id="XP_014155360.1">
    <property type="nucleotide sequence ID" value="XM_014299885.1"/>
</dbReference>
<feature type="transmembrane region" description="Helical" evidence="2">
    <location>
        <begin position="375"/>
        <end position="395"/>
    </location>
</feature>
<feature type="domain" description="Phosphatidic acid phosphatase type 2/haloperoxidase" evidence="3">
    <location>
        <begin position="305"/>
        <end position="416"/>
    </location>
</feature>
<evidence type="ECO:0000259" key="3">
    <source>
        <dbReference type="SMART" id="SM00014"/>
    </source>
</evidence>
<feature type="transmembrane region" description="Helical" evidence="2">
    <location>
        <begin position="401"/>
        <end position="423"/>
    </location>
</feature>
<dbReference type="eggNOG" id="ENOG502SZSB">
    <property type="taxonomic scope" value="Eukaryota"/>
</dbReference>
<dbReference type="Pfam" id="PF01569">
    <property type="entry name" value="PAP2"/>
    <property type="match status" value="1"/>
</dbReference>
<accession>A0A0L0FZR2</accession>
<proteinExistence type="predicted"/>
<dbReference type="GeneID" id="25906731"/>
<dbReference type="AlphaFoldDB" id="A0A0L0FZR2"/>
<feature type="compositionally biased region" description="Polar residues" evidence="1">
    <location>
        <begin position="132"/>
        <end position="147"/>
    </location>
</feature>
<sequence>MFSIDLDKQSCVGTIDQTPLTETANGQSVTDPGELVGTVVDKAQGIERHVSFSNEDKHNYLQSHDERRGHAQETVVRTTEHVNHANEYAMDASFGGHSRQVRSRRTLKKLRQTTSSYAARDHNEPLNDHDFTSSVPSPLNSPTTMTPGTFFGDDIENEYLPWSSRKVSVPLLSQKQWARRPLLQRRWSEKVLDDDKEDPNDFGLLGEKPSLSSVAEIVLPETGVSLSTLIRYSFLSVSALFALQVAAVWTIGPTIQGLSAPLTEYYQRALDNESYEDLSDFLHHAVTSHAWLLLCAIVYWSVDAYEGANLYCLTSIGYYLKSLAKNLIKSPRVFWVSEQIQCFYCGKGYSLPSGHSMISLLVLLFCAYKIRDPWIWVFLVLFEGITFVNVVYIGTHSFADVLVGWTGALLVFLAYLGVEHVYMLNRCVPTLGQQLRFFCINLVFILSLDLIDTSTQQEEFPAAYQLNMARACRIAPDKIVDSMSLPMRMSNTWGLLGLAFAFVFRSEMLNDKYKTNMDKMLWWERLLTLAVGTVVFMKSSVFVGRYLRFMQFHGVFHQVYNFLLPILVLVCVPVAVLLITRLVTHDRYKKSRHRHNERMYHDTVNGDDVRWELHHRSRERVDTAM</sequence>